<dbReference type="EMBL" id="AP024169">
    <property type="protein sequence ID" value="BCN29177.1"/>
    <property type="molecule type" value="Genomic_DNA"/>
</dbReference>
<evidence type="ECO:0000256" key="1">
    <source>
        <dbReference type="SAM" id="SignalP"/>
    </source>
</evidence>
<dbReference type="InterPro" id="IPR023908">
    <property type="entry name" value="xxxLxxG_rpt"/>
</dbReference>
<dbReference type="Gene3D" id="1.10.287.950">
    <property type="entry name" value="Methyl-accepting chemotaxis protein"/>
    <property type="match status" value="2"/>
</dbReference>
<reference evidence="2 3" key="1">
    <citation type="submission" date="2020-11" db="EMBL/GenBank/DDBJ databases">
        <title>Draft genome sequencing of a Lachnospiraceae strain isolated from anoxic soil subjected to BSD treatment.</title>
        <authorList>
            <person name="Uek A."/>
            <person name="Tonouchi A."/>
        </authorList>
    </citation>
    <scope>NUCLEOTIDE SEQUENCE [LARGE SCALE GENOMIC DNA]</scope>
    <source>
        <strain evidence="2 3">TB5</strain>
    </source>
</reference>
<accession>A0A7R7EIQ9</accession>
<keyword evidence="1" id="KW-0732">Signal</keyword>
<feature type="chain" id="PRO_5032851752" description="X-X-X-Leu-X-X-Gly heptad repeat-containing protein" evidence="1">
    <location>
        <begin position="37"/>
        <end position="668"/>
    </location>
</feature>
<feature type="signal peptide" evidence="1">
    <location>
        <begin position="1"/>
        <end position="36"/>
    </location>
</feature>
<dbReference type="AlphaFoldDB" id="A0A7R7EIQ9"/>
<dbReference type="RefSeq" id="WP_271714467.1">
    <property type="nucleotide sequence ID" value="NZ_AP024169.1"/>
</dbReference>
<keyword evidence="3" id="KW-1185">Reference proteome</keyword>
<protein>
    <recommendedName>
        <fullName evidence="4">X-X-X-Leu-X-X-Gly heptad repeat-containing protein</fullName>
    </recommendedName>
</protein>
<evidence type="ECO:0008006" key="4">
    <source>
        <dbReference type="Google" id="ProtNLM"/>
    </source>
</evidence>
<dbReference type="NCBIfam" id="TIGR03057">
    <property type="entry name" value="xxxLxxG_by_4"/>
    <property type="match status" value="3"/>
</dbReference>
<dbReference type="SUPFAM" id="SSF58104">
    <property type="entry name" value="Methyl-accepting chemotaxis protein (MCP) signaling domain"/>
    <property type="match status" value="1"/>
</dbReference>
<gene>
    <name evidence="2" type="ORF">bsdtb5_04720</name>
</gene>
<proteinExistence type="predicted"/>
<name>A0A7R7EIQ9_9FIRM</name>
<evidence type="ECO:0000313" key="3">
    <source>
        <dbReference type="Proteomes" id="UP000595897"/>
    </source>
</evidence>
<organism evidence="2 3">
    <name type="scientific">Anaeromicropila herbilytica</name>
    <dbReference type="NCBI Taxonomy" id="2785025"/>
    <lineage>
        <taxon>Bacteria</taxon>
        <taxon>Bacillati</taxon>
        <taxon>Bacillota</taxon>
        <taxon>Clostridia</taxon>
        <taxon>Lachnospirales</taxon>
        <taxon>Lachnospiraceae</taxon>
        <taxon>Anaeromicropila</taxon>
    </lineage>
</organism>
<dbReference type="Proteomes" id="UP000595897">
    <property type="component" value="Chromosome"/>
</dbReference>
<dbReference type="KEGG" id="ahb:bsdtb5_04720"/>
<sequence>MITGRDNKTKRIHIKQLASLLLVVVMTCSGNNTVYAAEQNNGKEEVVYGILNNDGSVNGVYVVNIFDQKGNIIDYGNYSSVRNMTSKDGITLDNNKVTFANTQDKLYYEGTLKVKELPWNISVKYFIDGKEYTADDIAGKSGAFKIKINITQNENCKSTFYKNYALQTTVTLDTNKCSNIVSDNATIVNVGSDKQLTYTILPNKGADITITAQVNDLEMDAITINGVQLNLDIQIDDSKLKDKIKELTNGVAKIDNGANDLHSGVSELKDGTNTLTSGAKALKGGSSDLNEGVKSLQAGVSKMQDALNRLNSKSDTLNTGSSQVKDALIKIQSSLSAVSLSTDKLTELVNASSQIKTAINQIYTGIGTLQINVGFKQYKAAMATGSLDIDKLQAGNKNAIDSMNVQIATLTKSYNQMKDVTKYESQAAQLKAQIDQLSSLVILLNGNSAAIGGTETYLNNVTAAISKLYTGAGQLNSKYATFDAAIAELNQSLSGILVNMSKLSDGINTLVDKYSTLNKGINDYTTGVAQIVSSYSGIVDGVNQLSDGSERLANGNQKLYESTNDLTAGVSALYNGSNDLADGTGKFKDKTANMDSEVNDQIDSVLSELKGDGSKTVSFSSGKNNEVKSVQFVLKTQQIEKKEVVKSTEKKEKKLNVWQKFLNLFGLE</sequence>
<evidence type="ECO:0000313" key="2">
    <source>
        <dbReference type="EMBL" id="BCN29177.1"/>
    </source>
</evidence>